<dbReference type="InterPro" id="IPR036967">
    <property type="entry name" value="Ribosomal_uS11_sf"/>
</dbReference>
<dbReference type="SUPFAM" id="SSF109993">
    <property type="entry name" value="VPS9 domain"/>
    <property type="match status" value="1"/>
</dbReference>
<evidence type="ECO:0000256" key="2">
    <source>
        <dbReference type="ARBA" id="ARBA00007428"/>
    </source>
</evidence>
<dbReference type="GO" id="GO:0097422">
    <property type="term" value="C:tubular endosome"/>
    <property type="evidence" value="ECO:0007669"/>
    <property type="project" value="TreeGrafter"/>
</dbReference>
<dbReference type="SMART" id="SM00167">
    <property type="entry name" value="VPS9"/>
    <property type="match status" value="1"/>
</dbReference>
<dbReference type="SUPFAM" id="SSF48403">
    <property type="entry name" value="Ankyrin repeat"/>
    <property type="match status" value="1"/>
</dbReference>
<evidence type="ECO:0000313" key="8">
    <source>
        <dbReference type="Proteomes" id="UP001146351"/>
    </source>
</evidence>
<dbReference type="GO" id="GO:0005886">
    <property type="term" value="C:plasma membrane"/>
    <property type="evidence" value="ECO:0007669"/>
    <property type="project" value="TreeGrafter"/>
</dbReference>
<dbReference type="PANTHER" id="PTHR24170:SF1">
    <property type="entry name" value="DOMAIN PROTEIN, PUTATIVE (AFU_ORTHOLOGUE AFUA_1G09870)-RELATED"/>
    <property type="match status" value="1"/>
</dbReference>
<evidence type="ECO:0000256" key="5">
    <source>
        <dbReference type="SAM" id="MobiDB-lite"/>
    </source>
</evidence>
<dbReference type="GO" id="GO:0030133">
    <property type="term" value="C:transport vesicle"/>
    <property type="evidence" value="ECO:0007669"/>
    <property type="project" value="TreeGrafter"/>
</dbReference>
<dbReference type="GO" id="GO:0000149">
    <property type="term" value="F:SNARE binding"/>
    <property type="evidence" value="ECO:0007669"/>
    <property type="project" value="TreeGrafter"/>
</dbReference>
<dbReference type="Pfam" id="PF13857">
    <property type="entry name" value="Ank_5"/>
    <property type="match status" value="1"/>
</dbReference>
<dbReference type="SUPFAM" id="SSF64268">
    <property type="entry name" value="PX domain"/>
    <property type="match status" value="1"/>
</dbReference>
<sequence>MNTFSMHGLAKTLPSLCRQCQPQSVSLTPARAFSSSPIPSAARHTARDIENQILHRSPQPSKDASPLSAITKMMQGDNPGSNSSRVSSDYARLAESLEADMMRHPYADRAPPHHLHVFAHKHNTIITLTRPNGNPLMSIGCGQIGFRKGGRSGFDPAYQLSSHVMSQIQERGYLLEIKRLEIVYRDFGKGRDAFTKVLLGNEGRNIRGLVSQVTDSTRVKFGGTRSRKVRRLACLSIVIHFAAHFFPIISTTFPTSLQQPLNRCLFLNAPELFPANPSTAHATPAFGDSYGRLDDQWRIYNGPSKTVWMHPLNPFLRAFFRSTVPGQCIPVENHVLLVPTTECLFGSRDRESNLLYSDLVASEEFLGSHVLRIPINSDSANGKEDSNVRDNRGKAKQVTTFNGRTVIIKESSVYSNKGFKILTQAHLISDALFYTPSNESRPWLIYYISRPLIGSYEPARIVPAVVPGSSVKIPEPETMDKKNGRNGSTSPAKQEIKSFGDLLSNFPMIARQMQPGLDRLFREFGKELGKPLPPPPSRSPSASGSEGDRRLLRTESLIDESSSIRSWSSRGRSRLPFNSEEYFEDDEDLMRRSLETAVTAAIDLFRLVDKQQLSLLGATTDLTGPLVERLIEQYVAEQVHHPLLFPRLCAFRKPEDSELASRVRHMESIDVTQVGITVEGGREGKRELIRRLGRGVEEFRKIVDARSPHDMLNTLLETVKVISFPGSYDQAVGASEKGRSPVTINADVLVSLLLVVVIRSQVRHLQACLLYMQHFIYIDDVESGEMGYALSTFEAVLMYLVTDSAGLRRASARNRRLWQATKNGRISDMKAILEPHEDYESIHESVPQEPERRSVFFQTDFDEPEESVLETSSTYSNSVATNGDLPPDDDTEEAPPLSHVFPFQTWGNPPTLKDLQRPVKKVSMDVRSLSESSAVSFLSRTTTIGSMASGIEGDSSIETLTKTQDPAGDSIPMMAVECRQAEALRYLLSLEEYYPLEDILSDTNADGTTLLNAAVQLAHSEIVDILLDFLFSKTDDCVIANYLRKSDVHGRTVGHYLFSTPSLLARIGGLLPWRQRDKHGQTPLFALCRSYDHPEYRTMVRAALTTVQRSQNNGKPLQLDDHVDAKGNTLLHIVGDPEITTRILQESDCDPNATNDKRFTPLMMASKYGRVDQVRILFMDPRVDVHVKEARGLTAVELAKDDEVRNRIDDLILLSHPPSACGDPSGRVTTVVRSFFVEDATVRFILKSGAPYPPSDSIAASRPGSTTYTVTTCRRSFTDFENLAKWLAVEHPASYVPSLSDFRNPFQIHSKPSRSVLHDVQEKLDRFLKTLLTHPTFSTHEMLWEFFLVPELQPEMMADRSRSKAAALTETIADEYPPISLEGMRDTEQFVSHAQDMVRGVHVNSRGLIRRGHALQNSASDLADAVIICSSVLSTLREPANALPSSHIEAFTRYGHYLSTSISDSSPLLQYLAALTSMDNTTAAILTALSRPLSLMSNLTSTNRSISRSRSSLISSSLPRKFNINFPGFEESRQKSVRDLESKIREGEVQSTRLAKEVSWNKDVVVGELAGWTTWREKVGRDAIRAFVKDTLVREKERGKRLERCLRSVQDSKF</sequence>
<dbReference type="Pfam" id="PF00787">
    <property type="entry name" value="PX"/>
    <property type="match status" value="1"/>
</dbReference>
<comment type="similarity">
    <text evidence="1">Belongs to the universal ribosomal protein uS11 family.</text>
</comment>
<dbReference type="GO" id="GO:0016301">
    <property type="term" value="F:kinase activity"/>
    <property type="evidence" value="ECO:0007669"/>
    <property type="project" value="UniProtKB-KW"/>
</dbReference>
<dbReference type="InterPro" id="IPR001683">
    <property type="entry name" value="PX_dom"/>
</dbReference>
<comment type="caution">
    <text evidence="7">The sequence shown here is derived from an EMBL/GenBank/DDBJ whole genome shotgun (WGS) entry which is preliminary data.</text>
</comment>
<dbReference type="GO" id="GO:0045022">
    <property type="term" value="P:early endosome to late endosome transport"/>
    <property type="evidence" value="ECO:0007669"/>
    <property type="project" value="TreeGrafter"/>
</dbReference>
<gene>
    <name evidence="7" type="ORF">N7492_010222</name>
</gene>
<accession>A0A9W9LF24</accession>
<evidence type="ECO:0000259" key="6">
    <source>
        <dbReference type="PROSITE" id="PS51205"/>
    </source>
</evidence>
<dbReference type="GO" id="GO:0003735">
    <property type="term" value="F:structural constituent of ribosome"/>
    <property type="evidence" value="ECO:0007669"/>
    <property type="project" value="InterPro"/>
</dbReference>
<dbReference type="Gene3D" id="3.30.1520.10">
    <property type="entry name" value="Phox-like domain"/>
    <property type="match status" value="1"/>
</dbReference>
<dbReference type="InterPro" id="IPR036770">
    <property type="entry name" value="Ankyrin_rpt-contain_sf"/>
</dbReference>
<dbReference type="CDD" id="cd06093">
    <property type="entry name" value="PX_domain"/>
    <property type="match status" value="1"/>
</dbReference>
<dbReference type="HAMAP" id="MF_01310">
    <property type="entry name" value="Ribosomal_uS11"/>
    <property type="match status" value="1"/>
</dbReference>
<proteinExistence type="inferred from homology"/>
<dbReference type="GO" id="GO:0005840">
    <property type="term" value="C:ribosome"/>
    <property type="evidence" value="ECO:0007669"/>
    <property type="project" value="UniProtKB-KW"/>
</dbReference>
<evidence type="ECO:0000313" key="7">
    <source>
        <dbReference type="EMBL" id="KAJ5151927.1"/>
    </source>
</evidence>
<feature type="compositionally biased region" description="Basic and acidic residues" evidence="5">
    <location>
        <begin position="474"/>
        <end position="483"/>
    </location>
</feature>
<dbReference type="EMBL" id="JAPQKO010000008">
    <property type="protein sequence ID" value="KAJ5151927.1"/>
    <property type="molecule type" value="Genomic_DNA"/>
</dbReference>
<protein>
    <submittedName>
        <fullName evidence="7">Myosin light chain kinase-like protein</fullName>
    </submittedName>
</protein>
<dbReference type="PROSITE" id="PS51205">
    <property type="entry name" value="VPS9"/>
    <property type="match status" value="1"/>
</dbReference>
<dbReference type="OrthoDB" id="7464126at2759"/>
<reference evidence="7" key="2">
    <citation type="journal article" date="2023" name="IMA Fungus">
        <title>Comparative genomic study of the Penicillium genus elucidates a diverse pangenome and 15 lateral gene transfer events.</title>
        <authorList>
            <person name="Petersen C."/>
            <person name="Sorensen T."/>
            <person name="Nielsen M.R."/>
            <person name="Sondergaard T.E."/>
            <person name="Sorensen J.L."/>
            <person name="Fitzpatrick D.A."/>
            <person name="Frisvad J.C."/>
            <person name="Nielsen K.L."/>
        </authorList>
    </citation>
    <scope>NUCLEOTIDE SEQUENCE</scope>
    <source>
        <strain evidence="7">IBT 21917</strain>
    </source>
</reference>
<comment type="similarity">
    <text evidence="2">Belongs to the UPF0507 family.</text>
</comment>
<dbReference type="Proteomes" id="UP001146351">
    <property type="component" value="Unassembled WGS sequence"/>
</dbReference>
<dbReference type="InterPro" id="IPR002110">
    <property type="entry name" value="Ankyrin_rpt"/>
</dbReference>
<dbReference type="InterPro" id="IPR001971">
    <property type="entry name" value="Ribosomal_uS11"/>
</dbReference>
<name>A0A9W9LF24_9EURO</name>
<feature type="compositionally biased region" description="Polar residues" evidence="5">
    <location>
        <begin position="869"/>
        <end position="881"/>
    </location>
</feature>
<feature type="region of interest" description="Disordered" evidence="5">
    <location>
        <begin position="526"/>
        <end position="550"/>
    </location>
</feature>
<reference evidence="7" key="1">
    <citation type="submission" date="2022-11" db="EMBL/GenBank/DDBJ databases">
        <authorList>
            <person name="Petersen C."/>
        </authorList>
    </citation>
    <scope>NUCLEOTIDE SEQUENCE</scope>
    <source>
        <strain evidence="7">IBT 21917</strain>
    </source>
</reference>
<dbReference type="InterPro" id="IPR037191">
    <property type="entry name" value="VPS9_dom_sf"/>
</dbReference>
<dbReference type="Pfam" id="PF02204">
    <property type="entry name" value="VPS9"/>
    <property type="match status" value="1"/>
</dbReference>
<evidence type="ECO:0000256" key="4">
    <source>
        <dbReference type="ARBA" id="ARBA00023274"/>
    </source>
</evidence>
<dbReference type="GO" id="GO:0005769">
    <property type="term" value="C:early endosome"/>
    <property type="evidence" value="ECO:0007669"/>
    <property type="project" value="TreeGrafter"/>
</dbReference>
<feature type="region of interest" description="Disordered" evidence="5">
    <location>
        <begin position="473"/>
        <end position="494"/>
    </location>
</feature>
<dbReference type="FunFam" id="3.30.1520.10:FF:000058">
    <property type="entry name" value="VPS9 domain protein, putative"/>
    <property type="match status" value="1"/>
</dbReference>
<dbReference type="FunFam" id="1.25.40.20:FF:000443">
    <property type="entry name" value="Putative vps9 domain protein"/>
    <property type="match status" value="1"/>
</dbReference>
<dbReference type="Gene3D" id="1.20.1050.80">
    <property type="entry name" value="VPS9 domain"/>
    <property type="match status" value="1"/>
</dbReference>
<dbReference type="InterPro" id="IPR003123">
    <property type="entry name" value="VPS9"/>
</dbReference>
<keyword evidence="8" id="KW-1185">Reference proteome</keyword>
<dbReference type="InterPro" id="IPR036871">
    <property type="entry name" value="PX_dom_sf"/>
</dbReference>
<keyword evidence="4" id="KW-0687">Ribonucleoprotein</keyword>
<dbReference type="FunFam" id="1.20.1050.80:FF:000009">
    <property type="entry name" value="VPS9 domain protein, putative"/>
    <property type="match status" value="1"/>
</dbReference>
<dbReference type="PANTHER" id="PTHR24170">
    <property type="entry name" value="ANKYRIN REPEAT DOMAIN-CONTAINING PROTEIN 27"/>
    <property type="match status" value="1"/>
</dbReference>
<keyword evidence="3" id="KW-0689">Ribosomal protein</keyword>
<dbReference type="GO" id="GO:0006412">
    <property type="term" value="P:translation"/>
    <property type="evidence" value="ECO:0007669"/>
    <property type="project" value="InterPro"/>
</dbReference>
<evidence type="ECO:0000256" key="3">
    <source>
        <dbReference type="ARBA" id="ARBA00022980"/>
    </source>
</evidence>
<dbReference type="Gene3D" id="3.30.420.80">
    <property type="entry name" value="Ribosomal protein S11"/>
    <property type="match status" value="1"/>
</dbReference>
<dbReference type="Gene3D" id="1.25.40.20">
    <property type="entry name" value="Ankyrin repeat-containing domain"/>
    <property type="match status" value="1"/>
</dbReference>
<dbReference type="InterPro" id="IPR051248">
    <property type="entry name" value="UPF0507/Ank_repeat_27"/>
</dbReference>
<organism evidence="7 8">
    <name type="scientific">Penicillium capsulatum</name>
    <dbReference type="NCBI Taxonomy" id="69766"/>
    <lineage>
        <taxon>Eukaryota</taxon>
        <taxon>Fungi</taxon>
        <taxon>Dikarya</taxon>
        <taxon>Ascomycota</taxon>
        <taxon>Pezizomycotina</taxon>
        <taxon>Eurotiomycetes</taxon>
        <taxon>Eurotiomycetidae</taxon>
        <taxon>Eurotiales</taxon>
        <taxon>Aspergillaceae</taxon>
        <taxon>Penicillium</taxon>
    </lineage>
</organism>
<keyword evidence="7" id="KW-0418">Kinase</keyword>
<feature type="domain" description="VPS9" evidence="6">
    <location>
        <begin position="653"/>
        <end position="809"/>
    </location>
</feature>
<dbReference type="GO" id="GO:0035091">
    <property type="term" value="F:phosphatidylinositol binding"/>
    <property type="evidence" value="ECO:0007669"/>
    <property type="project" value="InterPro"/>
</dbReference>
<dbReference type="GO" id="GO:1990904">
    <property type="term" value="C:ribonucleoprotein complex"/>
    <property type="evidence" value="ECO:0007669"/>
    <property type="project" value="UniProtKB-KW"/>
</dbReference>
<dbReference type="GO" id="GO:0005085">
    <property type="term" value="F:guanyl-nucleotide exchange factor activity"/>
    <property type="evidence" value="ECO:0007669"/>
    <property type="project" value="TreeGrafter"/>
</dbReference>
<evidence type="ECO:0000256" key="1">
    <source>
        <dbReference type="ARBA" id="ARBA00006194"/>
    </source>
</evidence>
<feature type="region of interest" description="Disordered" evidence="5">
    <location>
        <begin position="866"/>
        <end position="893"/>
    </location>
</feature>
<keyword evidence="7" id="KW-0808">Transferase</keyword>
<dbReference type="SUPFAM" id="SSF53137">
    <property type="entry name" value="Translational machinery components"/>
    <property type="match status" value="1"/>
</dbReference>
<dbReference type="GO" id="GO:0005770">
    <property type="term" value="C:late endosome"/>
    <property type="evidence" value="ECO:0007669"/>
    <property type="project" value="TreeGrafter"/>
</dbReference>